<comment type="caution">
    <text evidence="3">The sequence shown here is derived from an EMBL/GenBank/DDBJ whole genome shotgun (WGS) entry which is preliminary data.</text>
</comment>
<dbReference type="Proteomes" id="UP000275048">
    <property type="component" value="Unassembled WGS sequence"/>
</dbReference>
<comment type="similarity">
    <text evidence="1">Belongs to the AHA1 family.</text>
</comment>
<dbReference type="InterPro" id="IPR013538">
    <property type="entry name" value="ASHA1/2-like_C"/>
</dbReference>
<organism evidence="3 4">
    <name type="scientific">Agromyces tardus</name>
    <dbReference type="NCBI Taxonomy" id="2583849"/>
    <lineage>
        <taxon>Bacteria</taxon>
        <taxon>Bacillati</taxon>
        <taxon>Actinomycetota</taxon>
        <taxon>Actinomycetes</taxon>
        <taxon>Micrococcales</taxon>
        <taxon>Microbacteriaceae</taxon>
        <taxon>Agromyces</taxon>
    </lineage>
</organism>
<dbReference type="InterPro" id="IPR023393">
    <property type="entry name" value="START-like_dom_sf"/>
</dbReference>
<evidence type="ECO:0000259" key="2">
    <source>
        <dbReference type="Pfam" id="PF08327"/>
    </source>
</evidence>
<evidence type="ECO:0000256" key="1">
    <source>
        <dbReference type="ARBA" id="ARBA00006817"/>
    </source>
</evidence>
<evidence type="ECO:0000313" key="3">
    <source>
        <dbReference type="EMBL" id="RNB52395.1"/>
    </source>
</evidence>
<dbReference type="OrthoDB" id="3365660at2"/>
<evidence type="ECO:0000313" key="4">
    <source>
        <dbReference type="Proteomes" id="UP000275048"/>
    </source>
</evidence>
<dbReference type="EMBL" id="RHHB01000001">
    <property type="protein sequence ID" value="RNB52395.1"/>
    <property type="molecule type" value="Genomic_DNA"/>
</dbReference>
<dbReference type="Gene3D" id="3.30.530.20">
    <property type="match status" value="1"/>
</dbReference>
<dbReference type="RefSeq" id="WP_122935231.1">
    <property type="nucleotide sequence ID" value="NZ_JBHSNT010000007.1"/>
</dbReference>
<dbReference type="SUPFAM" id="SSF55961">
    <property type="entry name" value="Bet v1-like"/>
    <property type="match status" value="1"/>
</dbReference>
<proteinExistence type="inferred from homology"/>
<dbReference type="CDD" id="cd07814">
    <property type="entry name" value="SRPBCC_CalC_Aha1-like"/>
    <property type="match status" value="1"/>
</dbReference>
<dbReference type="Pfam" id="PF08327">
    <property type="entry name" value="AHSA1"/>
    <property type="match status" value="1"/>
</dbReference>
<keyword evidence="4" id="KW-1185">Reference proteome</keyword>
<feature type="domain" description="Activator of Hsp90 ATPase homologue 1/2-like C-terminal" evidence="2">
    <location>
        <begin position="18"/>
        <end position="119"/>
    </location>
</feature>
<gene>
    <name evidence="3" type="ORF">EDM22_01450</name>
</gene>
<protein>
    <submittedName>
        <fullName evidence="3">SRPBCC domain-containing protein</fullName>
    </submittedName>
</protein>
<accession>A0A3M8APE8</accession>
<sequence length="175" mass="19474">MAEVATTREFTIRKRFAASRGALYRAWTEPARLTWFFNPDQPRPHEPIEVDLRVGGAWRLRMVIDEQTDYLTGGVYREIVPDRRLVFVWGAVGGWPDLTEGLGDAPVVTVDFDDAEGDGRDGDVADGGAVMTVTVTLPAHFGDADARRWLDYGIEGGWRDTVARLVPAADRQGRN</sequence>
<name>A0A3M8APE8_9MICO</name>
<reference evidence="3 4" key="1">
    <citation type="submission" date="2018-10" db="EMBL/GenBank/DDBJ databases">
        <title>Isolation, diversity and antibacterial activity of antinobacteria from the wheat rhizosphere soil.</title>
        <authorList>
            <person name="Sun T."/>
        </authorList>
    </citation>
    <scope>NUCLEOTIDE SEQUENCE [LARGE SCALE GENOMIC DNA]</scope>
    <source>
        <strain evidence="3 4">SJ-23</strain>
    </source>
</reference>
<dbReference type="AlphaFoldDB" id="A0A3M8APE8"/>